<reference evidence="1 2" key="1">
    <citation type="submission" date="2020-11" db="EMBL/GenBank/DDBJ databases">
        <title>Indigenous Rhizobia Nodulating Common beans in Western Kenya.</title>
        <authorList>
            <person name="Wekesa C.S."/>
            <person name="Oelmueller R."/>
            <person name="Furch A.C."/>
        </authorList>
    </citation>
    <scope>NUCLEOTIDE SEQUENCE [LARGE SCALE GENOMIC DNA]</scope>
    <source>
        <strain evidence="2">BS3</strain>
    </source>
</reference>
<sequence length="175" mass="19287">MKTYEFSVIASGLDPNADDFEDRFYAAGCDDALIAFQKGHIIVDFAREAESIEEAISSAIENVRSTGASVDRVEPDPLVNLSEIADRAGTTRSAISHYAKGTRGKDFPAPVAKVTDESPLWSWPAVVRWFVDREQLGKEALVEAEVFREANEVIVQKDTALRERLKKAAELSRAA</sequence>
<protein>
    <submittedName>
        <fullName evidence="1">Uncharacterized protein</fullName>
    </submittedName>
</protein>
<gene>
    <name evidence="1" type="ORF">HER27_000945</name>
</gene>
<dbReference type="RefSeq" id="WP_167860886.1">
    <property type="nucleotide sequence ID" value="NZ_CP064931.1"/>
</dbReference>
<dbReference type="EMBL" id="CP064931">
    <property type="protein sequence ID" value="QPK09182.1"/>
    <property type="molecule type" value="Genomic_DNA"/>
</dbReference>
<name>A0A7X6J3Z4_9HYPH</name>
<accession>A0A7X6J3Z4</accession>
<dbReference type="AlphaFoldDB" id="A0A7X6J3Z4"/>
<evidence type="ECO:0000313" key="1">
    <source>
        <dbReference type="EMBL" id="QPK09182.1"/>
    </source>
</evidence>
<evidence type="ECO:0000313" key="2">
    <source>
        <dbReference type="Proteomes" id="UP000540266"/>
    </source>
</evidence>
<proteinExistence type="predicted"/>
<organism evidence="1 2">
    <name type="scientific">Rhizobium phaseoli</name>
    <dbReference type="NCBI Taxonomy" id="396"/>
    <lineage>
        <taxon>Bacteria</taxon>
        <taxon>Pseudomonadati</taxon>
        <taxon>Pseudomonadota</taxon>
        <taxon>Alphaproteobacteria</taxon>
        <taxon>Hyphomicrobiales</taxon>
        <taxon>Rhizobiaceae</taxon>
        <taxon>Rhizobium/Agrobacterium group</taxon>
        <taxon>Rhizobium</taxon>
    </lineage>
</organism>
<dbReference type="Proteomes" id="UP000540266">
    <property type="component" value="Chromosome"/>
</dbReference>